<dbReference type="InterPro" id="IPR006764">
    <property type="entry name" value="SAM_dep_MeTrfase_SAV2177_type"/>
</dbReference>
<dbReference type="SUPFAM" id="SSF53335">
    <property type="entry name" value="S-adenosyl-L-methionine-dependent methyltransferases"/>
    <property type="match status" value="1"/>
</dbReference>
<dbReference type="EMBL" id="JAAXPI010000005">
    <property type="protein sequence ID" value="NKZ03301.1"/>
    <property type="molecule type" value="Genomic_DNA"/>
</dbReference>
<dbReference type="PIRSF" id="PIRSF017393">
    <property type="entry name" value="MTase_SAV2177"/>
    <property type="match status" value="1"/>
</dbReference>
<dbReference type="InterPro" id="IPR029063">
    <property type="entry name" value="SAM-dependent_MTases_sf"/>
</dbReference>
<gene>
    <name evidence="1" type="ORF">HGB48_05990</name>
</gene>
<dbReference type="Pfam" id="PF04672">
    <property type="entry name" value="Methyltransf_19"/>
    <property type="match status" value="1"/>
</dbReference>
<dbReference type="AlphaFoldDB" id="A0A846YT58"/>
<proteinExistence type="predicted"/>
<dbReference type="Gene3D" id="3.40.50.150">
    <property type="entry name" value="Vaccinia Virus protein VP39"/>
    <property type="match status" value="1"/>
</dbReference>
<evidence type="ECO:0008006" key="3">
    <source>
        <dbReference type="Google" id="ProtNLM"/>
    </source>
</evidence>
<dbReference type="Proteomes" id="UP000579250">
    <property type="component" value="Unassembled WGS sequence"/>
</dbReference>
<evidence type="ECO:0000313" key="2">
    <source>
        <dbReference type="Proteomes" id="UP000579250"/>
    </source>
</evidence>
<keyword evidence="2" id="KW-1185">Reference proteome</keyword>
<dbReference type="RefSeq" id="WP_067638468.1">
    <property type="nucleotide sequence ID" value="NZ_JAAXPI010000005.1"/>
</dbReference>
<dbReference type="CDD" id="cd02440">
    <property type="entry name" value="AdoMet_MTases"/>
    <property type="match status" value="1"/>
</dbReference>
<accession>A0A846YT58</accession>
<comment type="caution">
    <text evidence="1">The sequence shown here is derived from an EMBL/GenBank/DDBJ whole genome shotgun (WGS) entry which is preliminary data.</text>
</comment>
<name>A0A846YT58_9ACTN</name>
<sequence>MTGTDSPGLDYRRASTARVYNYFLGGKAWSDVDREAALKVIRSAPDAPAVARENLRFAGRAAAWAVTTHKIRQVVDIGVGIVDDVPIPSVETCVLAAVGGATVLAFDHDEVVLAHARALRTGYGGVLRGDVTDLDGIFAHPEVADLIVMSEPMVVVLAAVLHFVPGADAVMAGLRERLAPGSVVVVSHATSTKTEGARISGMTKAYQGASSQIIFRSDEEIRALARGWDIVTPPGLVPVQHWSVDGSYEGPSYETVRVVGMAAVLPRRRSCLASGGDR</sequence>
<evidence type="ECO:0000313" key="1">
    <source>
        <dbReference type="EMBL" id="NKZ03301.1"/>
    </source>
</evidence>
<protein>
    <recommendedName>
        <fullName evidence="3">SAM-dependent methyltransferase</fullName>
    </recommendedName>
</protein>
<reference evidence="1 2" key="1">
    <citation type="submission" date="2020-04" db="EMBL/GenBank/DDBJ databases">
        <title>MicrobeNet Type strains.</title>
        <authorList>
            <person name="Nicholson A.C."/>
        </authorList>
    </citation>
    <scope>NUCLEOTIDE SEQUENCE [LARGE SCALE GENOMIC DNA]</scope>
    <source>
        <strain evidence="1 2">ATCC BAA-277</strain>
    </source>
</reference>
<organism evidence="1 2">
    <name type="scientific">Actinomadura latina</name>
    <dbReference type="NCBI Taxonomy" id="163603"/>
    <lineage>
        <taxon>Bacteria</taxon>
        <taxon>Bacillati</taxon>
        <taxon>Actinomycetota</taxon>
        <taxon>Actinomycetes</taxon>
        <taxon>Streptosporangiales</taxon>
        <taxon>Thermomonosporaceae</taxon>
        <taxon>Actinomadura</taxon>
    </lineage>
</organism>